<keyword evidence="3" id="KW-0328">Glycosyltransferase</keyword>
<evidence type="ECO:0000256" key="6">
    <source>
        <dbReference type="ARBA" id="ARBA00022989"/>
    </source>
</evidence>
<proteinExistence type="predicted"/>
<name>A0A382TPI1_9ZZZZ</name>
<keyword evidence="8" id="KW-0325">Glycoprotein</keyword>
<dbReference type="InterPro" id="IPR038578">
    <property type="entry name" value="GT29-like_sf"/>
</dbReference>
<evidence type="ECO:0000256" key="8">
    <source>
        <dbReference type="ARBA" id="ARBA00023180"/>
    </source>
</evidence>
<evidence type="ECO:0000256" key="1">
    <source>
        <dbReference type="ARBA" id="ARBA00004167"/>
    </source>
</evidence>
<reference evidence="9" key="1">
    <citation type="submission" date="2018-05" db="EMBL/GenBank/DDBJ databases">
        <authorList>
            <person name="Lanie J.A."/>
            <person name="Ng W.-L."/>
            <person name="Kazmierczak K.M."/>
            <person name="Andrzejewski T.M."/>
            <person name="Davidsen T.M."/>
            <person name="Wayne K.J."/>
            <person name="Tettelin H."/>
            <person name="Glass J.I."/>
            <person name="Rusch D."/>
            <person name="Podicherti R."/>
            <person name="Tsui H.-C.T."/>
            <person name="Winkler M.E."/>
        </authorList>
    </citation>
    <scope>NUCLEOTIDE SEQUENCE</scope>
</reference>
<keyword evidence="4" id="KW-0808">Transferase</keyword>
<evidence type="ECO:0000313" key="9">
    <source>
        <dbReference type="EMBL" id="SVD23675.1"/>
    </source>
</evidence>
<gene>
    <name evidence="9" type="ORF">METZ01_LOCUS376529</name>
</gene>
<evidence type="ECO:0000256" key="3">
    <source>
        <dbReference type="ARBA" id="ARBA00022676"/>
    </source>
</evidence>
<protein>
    <submittedName>
        <fullName evidence="9">Uncharacterized protein</fullName>
    </submittedName>
</protein>
<feature type="non-terminal residue" evidence="9">
    <location>
        <position position="108"/>
    </location>
</feature>
<dbReference type="GO" id="GO:0016020">
    <property type="term" value="C:membrane"/>
    <property type="evidence" value="ECO:0007669"/>
    <property type="project" value="UniProtKB-SubCell"/>
</dbReference>
<accession>A0A382TPI1</accession>
<dbReference type="AlphaFoldDB" id="A0A382TPI1"/>
<keyword evidence="5" id="KW-0812">Transmembrane</keyword>
<evidence type="ECO:0000256" key="2">
    <source>
        <dbReference type="ARBA" id="ARBA00004308"/>
    </source>
</evidence>
<comment type="subcellular location">
    <subcellularLocation>
        <location evidence="2">Endomembrane system</location>
    </subcellularLocation>
    <subcellularLocation>
        <location evidence="1">Membrane</location>
        <topology evidence="1">Single-pass membrane protein</topology>
    </subcellularLocation>
</comment>
<sequence length="108" mass="12672">MLIIANGPSALKEKLGDRIDQFNAIGRINNYTTNNFEKFIGSKTNIWFNGANQRLKTRQRIPKKTIILVPYEILCRKESILSEKIPKKLNLNKKQYTLVKKEKMKEYE</sequence>
<keyword evidence="7" id="KW-0472">Membrane</keyword>
<evidence type="ECO:0000256" key="5">
    <source>
        <dbReference type="ARBA" id="ARBA00022692"/>
    </source>
</evidence>
<dbReference type="InterPro" id="IPR001675">
    <property type="entry name" value="Glyco_trans_29"/>
</dbReference>
<keyword evidence="6" id="KW-1133">Transmembrane helix</keyword>
<organism evidence="9">
    <name type="scientific">marine metagenome</name>
    <dbReference type="NCBI Taxonomy" id="408172"/>
    <lineage>
        <taxon>unclassified sequences</taxon>
        <taxon>metagenomes</taxon>
        <taxon>ecological metagenomes</taxon>
    </lineage>
</organism>
<dbReference type="EMBL" id="UINC01137995">
    <property type="protein sequence ID" value="SVD23675.1"/>
    <property type="molecule type" value="Genomic_DNA"/>
</dbReference>
<dbReference type="GO" id="GO:0008373">
    <property type="term" value="F:sialyltransferase activity"/>
    <property type="evidence" value="ECO:0007669"/>
    <property type="project" value="InterPro"/>
</dbReference>
<evidence type="ECO:0000256" key="4">
    <source>
        <dbReference type="ARBA" id="ARBA00022679"/>
    </source>
</evidence>
<evidence type="ECO:0000256" key="7">
    <source>
        <dbReference type="ARBA" id="ARBA00023136"/>
    </source>
</evidence>
<dbReference type="GO" id="GO:0012505">
    <property type="term" value="C:endomembrane system"/>
    <property type="evidence" value="ECO:0007669"/>
    <property type="project" value="UniProtKB-SubCell"/>
</dbReference>
<dbReference type="Gene3D" id="3.90.1480.20">
    <property type="entry name" value="Glycosyl transferase family 29"/>
    <property type="match status" value="1"/>
</dbReference>
<dbReference type="Pfam" id="PF00777">
    <property type="entry name" value="Glyco_transf_29"/>
    <property type="match status" value="1"/>
</dbReference>